<organism evidence="2 3">
    <name type="scientific">Salinimicrobium catena</name>
    <dbReference type="NCBI Taxonomy" id="390640"/>
    <lineage>
        <taxon>Bacteria</taxon>
        <taxon>Pseudomonadati</taxon>
        <taxon>Bacteroidota</taxon>
        <taxon>Flavobacteriia</taxon>
        <taxon>Flavobacteriales</taxon>
        <taxon>Flavobacteriaceae</taxon>
        <taxon>Salinimicrobium</taxon>
    </lineage>
</organism>
<evidence type="ECO:0000313" key="3">
    <source>
        <dbReference type="Proteomes" id="UP000199448"/>
    </source>
</evidence>
<dbReference type="Proteomes" id="UP000199448">
    <property type="component" value="Unassembled WGS sequence"/>
</dbReference>
<proteinExistence type="predicted"/>
<keyword evidence="3" id="KW-1185">Reference proteome</keyword>
<evidence type="ECO:0000259" key="1">
    <source>
        <dbReference type="Pfam" id="PF09995"/>
    </source>
</evidence>
<dbReference type="Pfam" id="PF09995">
    <property type="entry name" value="MPAB_Lcp_cat"/>
    <property type="match status" value="1"/>
</dbReference>
<dbReference type="InterPro" id="IPR018713">
    <property type="entry name" value="MPAB/Lcp_cat_dom"/>
</dbReference>
<dbReference type="STRING" id="390640.SAMN04488034_10560"/>
<accession>A0A1H5NPR8</accession>
<name>A0A1H5NPR8_9FLAO</name>
<dbReference type="AlphaFoldDB" id="A0A1H5NPR8"/>
<dbReference type="EMBL" id="FNUG01000005">
    <property type="protein sequence ID" value="SEF03566.1"/>
    <property type="molecule type" value="Genomic_DNA"/>
</dbReference>
<feature type="domain" description="ER-bound oxygenase mpaB/mpaB'/Rubber oxygenase catalytic" evidence="1">
    <location>
        <begin position="72"/>
        <end position="237"/>
    </location>
</feature>
<gene>
    <name evidence="2" type="ORF">SAMN04488034_10560</name>
</gene>
<dbReference type="GO" id="GO:0016491">
    <property type="term" value="F:oxidoreductase activity"/>
    <property type="evidence" value="ECO:0007669"/>
    <property type="project" value="InterPro"/>
</dbReference>
<reference evidence="2 3" key="1">
    <citation type="submission" date="2016-10" db="EMBL/GenBank/DDBJ databases">
        <authorList>
            <person name="de Groot N.N."/>
        </authorList>
    </citation>
    <scope>NUCLEOTIDE SEQUENCE [LARGE SCALE GENOMIC DNA]</scope>
    <source>
        <strain evidence="2 3">DSM 23553</strain>
    </source>
</reference>
<evidence type="ECO:0000313" key="2">
    <source>
        <dbReference type="EMBL" id="SEF03566.1"/>
    </source>
</evidence>
<sequence>MVSNLNLHKLTGAIAEGILKSFTMNTEEKNFVAENSIVREIWGKSDTILFIFAGASAEFALNKAVDWLYFTGRLPKDPLGRLFSTVSYARQIVFAEKEQAIEAIDRMNIIHSSVENKRGKNIPDWAYRDVLFMLIDYSIRSFEVLERKLTLEEKREVFKVFFRVGKRMEIKDLPANFESYEKMRAHHLQEHLQYGAYSKDLFTQYRKHLGPVRFQLLLEAQRLLLPEKVKELLGFRRGSLLKPLLGMYDLSRDLDLDWLLKELLLPSEYKKEIRSLDRFSAAY</sequence>
<protein>
    <recommendedName>
        <fullName evidence="1">ER-bound oxygenase mpaB/mpaB'/Rubber oxygenase catalytic domain-containing protein</fullName>
    </recommendedName>
</protein>